<keyword evidence="2" id="KW-0732">Signal</keyword>
<dbReference type="InterPro" id="IPR036737">
    <property type="entry name" value="OmpA-like_sf"/>
</dbReference>
<dbReference type="GO" id="GO:0016020">
    <property type="term" value="C:membrane"/>
    <property type="evidence" value="ECO:0007669"/>
    <property type="project" value="UniProtKB-UniRule"/>
</dbReference>
<evidence type="ECO:0000256" key="2">
    <source>
        <dbReference type="SAM" id="SignalP"/>
    </source>
</evidence>
<gene>
    <name evidence="4" type="ORF">HYX28_08785</name>
</gene>
<organism evidence="4 5">
    <name type="scientific">Candidatus Korobacter versatilis</name>
    <dbReference type="NCBI Taxonomy" id="658062"/>
    <lineage>
        <taxon>Bacteria</taxon>
        <taxon>Pseudomonadati</taxon>
        <taxon>Acidobacteriota</taxon>
        <taxon>Terriglobia</taxon>
        <taxon>Terriglobales</taxon>
        <taxon>Candidatus Korobacteraceae</taxon>
        <taxon>Candidatus Korobacter</taxon>
    </lineage>
</organism>
<feature type="signal peptide" evidence="2">
    <location>
        <begin position="1"/>
        <end position="24"/>
    </location>
</feature>
<protein>
    <submittedName>
        <fullName evidence="4">OmpA family protein</fullName>
    </submittedName>
</protein>
<reference evidence="4" key="1">
    <citation type="submission" date="2020-07" db="EMBL/GenBank/DDBJ databases">
        <title>Huge and variable diversity of episymbiotic CPR bacteria and DPANN archaea in groundwater ecosystems.</title>
        <authorList>
            <person name="He C.Y."/>
            <person name="Keren R."/>
            <person name="Whittaker M."/>
            <person name="Farag I.F."/>
            <person name="Doudna J."/>
            <person name="Cate J.H.D."/>
            <person name="Banfield J.F."/>
        </authorList>
    </citation>
    <scope>NUCLEOTIDE SEQUENCE</scope>
    <source>
        <strain evidence="4">NC_groundwater_580_Pr5_B-0.1um_64_19</strain>
    </source>
</reference>
<evidence type="ECO:0000259" key="3">
    <source>
        <dbReference type="PROSITE" id="PS51123"/>
    </source>
</evidence>
<dbReference type="AlphaFoldDB" id="A0A932AAV6"/>
<evidence type="ECO:0000313" key="5">
    <source>
        <dbReference type="Proteomes" id="UP000779809"/>
    </source>
</evidence>
<sequence>MQKKSLVVSLVLTVMAFATAPAWAQEQGAQHHAATEVIGAKALVQGPTYADVYCAGYITTQAPHELGWVSGNWNTPREVTSGNHRFVYLTGSGFEVGKEYELIRHVRDPNHARVFPGQKEAVRAAGEIYFEIGSVKVIEVRDKTAITEVVFACDGIRPGDLVVAMPQRTIPPPHGPMAFDRFAPANGKTTGRIIQATDNDWLIGNRSHVMLNIGADKGVKPGDYFRITRTYTDTATNELDRIPLGSRDMVDDSAVNPNRVTAYSMNSLPRRSLGELVVTEVTPKSATAMITFALEEMFLGDGVELIDVPPPLPPEAAPQPMAPSIACNAVPANVRMGDISNITCEGASPDNRPLTYAFASDRGQLAPHESNAILATRDAGAGPITVTATVTDDRNMSASTNVVVNVEGAAPAPQPSLAGEAMFKPSSAYVDNRAKAMLDGIALRMNQERDARAVVVGYSDAGENQSLAMRRANNVKTYLTKTKGVDAARIETRAGSTGGGKKAEVWIVPAGATMP</sequence>
<dbReference type="Proteomes" id="UP000779809">
    <property type="component" value="Unassembled WGS sequence"/>
</dbReference>
<dbReference type="EMBL" id="JACPNR010000011">
    <property type="protein sequence ID" value="MBI2678864.1"/>
    <property type="molecule type" value="Genomic_DNA"/>
</dbReference>
<dbReference type="SUPFAM" id="SSF103088">
    <property type="entry name" value="OmpA-like"/>
    <property type="match status" value="1"/>
</dbReference>
<comment type="caution">
    <text evidence="4">The sequence shown here is derived from an EMBL/GenBank/DDBJ whole genome shotgun (WGS) entry which is preliminary data.</text>
</comment>
<dbReference type="PROSITE" id="PS51123">
    <property type="entry name" value="OMPA_2"/>
    <property type="match status" value="1"/>
</dbReference>
<dbReference type="Pfam" id="PF00691">
    <property type="entry name" value="OmpA"/>
    <property type="match status" value="1"/>
</dbReference>
<name>A0A932AAV6_9BACT</name>
<keyword evidence="1" id="KW-0472">Membrane</keyword>
<evidence type="ECO:0000256" key="1">
    <source>
        <dbReference type="PROSITE-ProRule" id="PRU00473"/>
    </source>
</evidence>
<accession>A0A932AAV6</accession>
<feature type="domain" description="OmpA-like" evidence="3">
    <location>
        <begin position="410"/>
        <end position="515"/>
    </location>
</feature>
<dbReference type="InterPro" id="IPR006665">
    <property type="entry name" value="OmpA-like"/>
</dbReference>
<proteinExistence type="predicted"/>
<feature type="chain" id="PRO_5037993872" evidence="2">
    <location>
        <begin position="25"/>
        <end position="515"/>
    </location>
</feature>
<dbReference type="Gene3D" id="3.30.1330.60">
    <property type="entry name" value="OmpA-like domain"/>
    <property type="match status" value="1"/>
</dbReference>
<evidence type="ECO:0000313" key="4">
    <source>
        <dbReference type="EMBL" id="MBI2678864.1"/>
    </source>
</evidence>